<keyword evidence="8" id="KW-1185">Reference proteome</keyword>
<comment type="similarity">
    <text evidence="2">Belongs to the GMC oxidoreductase family.</text>
</comment>
<gene>
    <name evidence="7" type="ORF">HMPREF0063_12128</name>
</gene>
<dbReference type="Proteomes" id="UP000003111">
    <property type="component" value="Unassembled WGS sequence"/>
</dbReference>
<evidence type="ECO:0000313" key="7">
    <source>
        <dbReference type="EMBL" id="EFQ82919.1"/>
    </source>
</evidence>
<dbReference type="GO" id="GO:0016614">
    <property type="term" value="F:oxidoreductase activity, acting on CH-OH group of donors"/>
    <property type="evidence" value="ECO:0007669"/>
    <property type="project" value="InterPro"/>
</dbReference>
<evidence type="ECO:0000256" key="2">
    <source>
        <dbReference type="ARBA" id="ARBA00010790"/>
    </source>
</evidence>
<evidence type="ECO:0000256" key="1">
    <source>
        <dbReference type="ARBA" id="ARBA00001974"/>
    </source>
</evidence>
<feature type="domain" description="Glucose-methanol-choline oxidoreductase N-terminal" evidence="6">
    <location>
        <begin position="257"/>
        <end position="271"/>
    </location>
</feature>
<dbReference type="PROSITE" id="PS00624">
    <property type="entry name" value="GMC_OXRED_2"/>
    <property type="match status" value="1"/>
</dbReference>
<evidence type="ECO:0000256" key="3">
    <source>
        <dbReference type="ARBA" id="ARBA00022630"/>
    </source>
</evidence>
<dbReference type="InterPro" id="IPR012132">
    <property type="entry name" value="GMC_OxRdtase"/>
</dbReference>
<dbReference type="Gene3D" id="3.50.50.60">
    <property type="entry name" value="FAD/NAD(P)-binding domain"/>
    <property type="match status" value="1"/>
</dbReference>
<dbReference type="Pfam" id="PF05199">
    <property type="entry name" value="GMC_oxred_C"/>
    <property type="match status" value="1"/>
</dbReference>
<accession>E2SCG6</accession>
<dbReference type="SUPFAM" id="SSF54373">
    <property type="entry name" value="FAD-linked reductases, C-terminal domain"/>
    <property type="match status" value="1"/>
</dbReference>
<dbReference type="eggNOG" id="COG2303">
    <property type="taxonomic scope" value="Bacteria"/>
</dbReference>
<dbReference type="InterPro" id="IPR036188">
    <property type="entry name" value="FAD/NAD-bd_sf"/>
</dbReference>
<dbReference type="OrthoDB" id="9785276at2"/>
<comment type="cofactor">
    <cofactor evidence="1">
        <name>FAD</name>
        <dbReference type="ChEBI" id="CHEBI:57692"/>
    </cofactor>
</comment>
<keyword evidence="3" id="KW-0285">Flavoprotein</keyword>
<sequence length="546" mass="59015">MTRHETYDYIVVGAGSAGAAVASRLSEDRSTTVLLLEAGPSNDAMEIAMPAAFPNLFKTKWDWNYSTTPQPGLGGQSAYWPRMKALGGCSSMNAMMYVRGSRADYDGWQRDAGAVGWSYDDVLPYFLRSENNSRGASEYHRADGPLHVEDRRYTHATTEAWLESARAAGLPATDDFNGAVQEGVGRYQASCHQGRRWSTAEAFLGPDVLLRPNLLVRTGSLMTRVIVEGGRAIGVTYLDDGIEAHAWVDGEVVLSGGAINSPHLLMLSGIGPADHLVDMGVDVVVDLDGVGANLHDHPVTPLMWHTSGKDLAVDHVTPARLIQWQVTGRGPLTSNVGETGGFVRTRDGLEGPDIQYIAAPTGFYDNGLREPAGAMFTTGVTLVDVASRGRLRLRGSDPRWKPEMDPAYFAEASDLESVRAGCRQAIEIASQGPLARLLERPFLRDSDSDEAIDAYISRWTQTLYHPVGTCAMGSHDDAVVDPELKVRGVEGLRVADASVMPKVTRGNTNAPAIMIGEKAADLLRGRQLPRTTTSAPQGARTKETVR</sequence>
<dbReference type="Gene3D" id="3.30.560.10">
    <property type="entry name" value="Glucose Oxidase, domain 3"/>
    <property type="match status" value="1"/>
</dbReference>
<keyword evidence="4" id="KW-0274">FAD</keyword>
<evidence type="ECO:0000256" key="5">
    <source>
        <dbReference type="SAM" id="MobiDB-lite"/>
    </source>
</evidence>
<feature type="region of interest" description="Disordered" evidence="5">
    <location>
        <begin position="525"/>
        <end position="546"/>
    </location>
</feature>
<dbReference type="InterPro" id="IPR007867">
    <property type="entry name" value="GMC_OxRtase_C"/>
</dbReference>
<dbReference type="AlphaFoldDB" id="E2SCG6"/>
<dbReference type="Pfam" id="PF00732">
    <property type="entry name" value="GMC_oxred_N"/>
    <property type="match status" value="1"/>
</dbReference>
<proteinExistence type="inferred from homology"/>
<protein>
    <submittedName>
        <fullName evidence="7">GMC oxidoreductase</fullName>
    </submittedName>
</protein>
<evidence type="ECO:0000259" key="6">
    <source>
        <dbReference type="PROSITE" id="PS00624"/>
    </source>
</evidence>
<dbReference type="HOGENOM" id="CLU_002865_7_1_11"/>
<dbReference type="PANTHER" id="PTHR11552:SF147">
    <property type="entry name" value="CHOLINE DEHYDROGENASE, MITOCHONDRIAL"/>
    <property type="match status" value="1"/>
</dbReference>
<dbReference type="PIRSF" id="PIRSF000137">
    <property type="entry name" value="Alcohol_oxidase"/>
    <property type="match status" value="1"/>
</dbReference>
<evidence type="ECO:0000313" key="8">
    <source>
        <dbReference type="Proteomes" id="UP000003111"/>
    </source>
</evidence>
<name>E2SCG6_9ACTN</name>
<dbReference type="GO" id="GO:0050660">
    <property type="term" value="F:flavin adenine dinucleotide binding"/>
    <property type="evidence" value="ECO:0007669"/>
    <property type="project" value="InterPro"/>
</dbReference>
<evidence type="ECO:0000256" key="4">
    <source>
        <dbReference type="ARBA" id="ARBA00022827"/>
    </source>
</evidence>
<dbReference type="RefSeq" id="WP_007077220.1">
    <property type="nucleotide sequence ID" value="NZ_CM001024.1"/>
</dbReference>
<dbReference type="EMBL" id="ACLF03000006">
    <property type="protein sequence ID" value="EFQ82919.1"/>
    <property type="molecule type" value="Genomic_DNA"/>
</dbReference>
<dbReference type="STRING" id="585531.HMPREF0063_12128"/>
<dbReference type="PANTHER" id="PTHR11552">
    <property type="entry name" value="GLUCOSE-METHANOL-CHOLINE GMC OXIDOREDUCTASE"/>
    <property type="match status" value="1"/>
</dbReference>
<reference evidence="7" key="1">
    <citation type="submission" date="2010-08" db="EMBL/GenBank/DDBJ databases">
        <authorList>
            <person name="Muzny D."/>
            <person name="Qin X."/>
            <person name="Buhay C."/>
            <person name="Dugan-Rocha S."/>
            <person name="Ding Y."/>
            <person name="Chen G."/>
            <person name="Hawes A."/>
            <person name="Holder M."/>
            <person name="Jhangiani S."/>
            <person name="Johnson A."/>
            <person name="Khan Z."/>
            <person name="Li Z."/>
            <person name="Liu W."/>
            <person name="Liu X."/>
            <person name="Perez L."/>
            <person name="Shen H."/>
            <person name="Wang Q."/>
            <person name="Watt J."/>
            <person name="Xi L."/>
            <person name="Xin Y."/>
            <person name="Zhou J."/>
            <person name="Deng J."/>
            <person name="Jiang H."/>
            <person name="Liu Y."/>
            <person name="Qu J."/>
            <person name="Song X.-Z."/>
            <person name="Zhang L."/>
            <person name="Villasana D."/>
            <person name="Johnson A."/>
            <person name="Liu J."/>
            <person name="Liyanage D."/>
            <person name="Lorensuhewa L."/>
            <person name="Robinson T."/>
            <person name="Song A."/>
            <person name="Song B.-B."/>
            <person name="Dinh H."/>
            <person name="Thornton R."/>
            <person name="Coyle M."/>
            <person name="Francisco L."/>
            <person name="Jackson L."/>
            <person name="Javaid M."/>
            <person name="Korchina V."/>
            <person name="Kovar C."/>
            <person name="Mata R."/>
            <person name="Mathew T."/>
            <person name="Ngo R."/>
            <person name="Nguyen L."/>
            <person name="Nguyen N."/>
            <person name="Okwuonu G."/>
            <person name="Ongeri F."/>
            <person name="Pham C."/>
            <person name="Simmons D."/>
            <person name="Wilczek-Boney K."/>
            <person name="Hale W."/>
            <person name="Jakkamsetti A."/>
            <person name="Pham P."/>
            <person name="Ruth R."/>
            <person name="San Lucas F."/>
            <person name="Warren J."/>
            <person name="Zhang J."/>
            <person name="Zhao Z."/>
            <person name="Zhou C."/>
            <person name="Zhu D."/>
            <person name="Lee S."/>
            <person name="Bess C."/>
            <person name="Blankenburg K."/>
            <person name="Forbes L."/>
            <person name="Fu Q."/>
            <person name="Gubbala S."/>
            <person name="Hirani K."/>
            <person name="Jayaseelan J.C."/>
            <person name="Lara F."/>
            <person name="Munidasa M."/>
            <person name="Palculict T."/>
            <person name="Patil S."/>
            <person name="Pu L.-L."/>
            <person name="Saada N."/>
            <person name="Tang L."/>
            <person name="Weissenberger G."/>
            <person name="Zhu Y."/>
            <person name="Hemphill L."/>
            <person name="Shang Y."/>
            <person name="Youmans B."/>
            <person name="Ayvaz T."/>
            <person name="Ross M."/>
            <person name="Santibanez J."/>
            <person name="Aqrawi P."/>
            <person name="Gross S."/>
            <person name="Joshi V."/>
            <person name="Fowler G."/>
            <person name="Nazareth L."/>
            <person name="Reid J."/>
            <person name="Worley K."/>
            <person name="Petrosino J."/>
            <person name="Highlander S."/>
            <person name="Gibbs R."/>
        </authorList>
    </citation>
    <scope>NUCLEOTIDE SEQUENCE [LARGE SCALE GENOMIC DNA]</scope>
    <source>
        <strain evidence="7">DSM 15272</strain>
    </source>
</reference>
<dbReference type="SUPFAM" id="SSF51905">
    <property type="entry name" value="FAD/NAD(P)-binding domain"/>
    <property type="match status" value="1"/>
</dbReference>
<organism evidence="7 8">
    <name type="scientific">Aeromicrobium marinum DSM 15272</name>
    <dbReference type="NCBI Taxonomy" id="585531"/>
    <lineage>
        <taxon>Bacteria</taxon>
        <taxon>Bacillati</taxon>
        <taxon>Actinomycetota</taxon>
        <taxon>Actinomycetes</taxon>
        <taxon>Propionibacteriales</taxon>
        <taxon>Nocardioidaceae</taxon>
        <taxon>Aeromicrobium</taxon>
    </lineage>
</organism>
<comment type="caution">
    <text evidence="7">The sequence shown here is derived from an EMBL/GenBank/DDBJ whole genome shotgun (WGS) entry which is preliminary data.</text>
</comment>
<dbReference type="InterPro" id="IPR000172">
    <property type="entry name" value="GMC_OxRdtase_N"/>
</dbReference>